<dbReference type="PANTHER" id="PTHR48475">
    <property type="entry name" value="RIBONUCLEASE H"/>
    <property type="match status" value="1"/>
</dbReference>
<dbReference type="InterPro" id="IPR041588">
    <property type="entry name" value="Integrase_H2C2"/>
</dbReference>
<dbReference type="CDD" id="cd01647">
    <property type="entry name" value="RT_LTR"/>
    <property type="match status" value="1"/>
</dbReference>
<reference evidence="4 5" key="1">
    <citation type="journal article" date="2021" name="Commun. Biol.">
        <title>The genome of Shorea leprosula (Dipterocarpaceae) highlights the ecological relevance of drought in aseasonal tropical rainforests.</title>
        <authorList>
            <person name="Ng K.K.S."/>
            <person name="Kobayashi M.J."/>
            <person name="Fawcett J.A."/>
            <person name="Hatakeyama M."/>
            <person name="Paape T."/>
            <person name="Ng C.H."/>
            <person name="Ang C.C."/>
            <person name="Tnah L.H."/>
            <person name="Lee C.T."/>
            <person name="Nishiyama T."/>
            <person name="Sese J."/>
            <person name="O'Brien M.J."/>
            <person name="Copetti D."/>
            <person name="Mohd Noor M.I."/>
            <person name="Ong R.C."/>
            <person name="Putra M."/>
            <person name="Sireger I.Z."/>
            <person name="Indrioko S."/>
            <person name="Kosugi Y."/>
            <person name="Izuno A."/>
            <person name="Isagi Y."/>
            <person name="Lee S.L."/>
            <person name="Shimizu K.K."/>
        </authorList>
    </citation>
    <scope>NUCLEOTIDE SEQUENCE [LARGE SCALE GENOMIC DNA]</scope>
    <source>
        <strain evidence="4">214</strain>
    </source>
</reference>
<dbReference type="Pfam" id="PF03732">
    <property type="entry name" value="Retrotrans_gag"/>
    <property type="match status" value="1"/>
</dbReference>
<evidence type="ECO:0000259" key="3">
    <source>
        <dbReference type="PROSITE" id="PS50994"/>
    </source>
</evidence>
<dbReference type="Gene3D" id="3.10.10.10">
    <property type="entry name" value="HIV Type 1 Reverse Transcriptase, subunit A, domain 1"/>
    <property type="match status" value="1"/>
</dbReference>
<feature type="domain" description="Integrase catalytic" evidence="3">
    <location>
        <begin position="1628"/>
        <end position="1799"/>
    </location>
</feature>
<dbReference type="CDD" id="cd09279">
    <property type="entry name" value="RNase_HI_like"/>
    <property type="match status" value="1"/>
</dbReference>
<evidence type="ECO:0000313" key="4">
    <source>
        <dbReference type="EMBL" id="GKV23251.1"/>
    </source>
</evidence>
<sequence length="1934" mass="220601">MPPKRNVGKAAQTLHIGLGDGSLAHSEGENEPIIPPPLSPILGEHSFVNPTFNKDSESGDDVAQSELSLSHKQQIFKGRIRIFQLQHSGGQVNLPQPPPQIQQVAGGPMQPDPVEAAPRATDLGNHQQPRYLPPLRRPNGGHPQHNAPPQREHFQPYVPPMQQNLPNLPGQYINRDQIIDMVQEAYSSVLRPLVRPAYRKPYPDYVDQENPFPRGFKVPEFTLFSEDALTWYLSLPQNSVYTWRQMEDLFHIQFYRSEPEVSMADLSRLMQRPGETYEAFLARFRKARLKCRVTLPEQEFVKLAQNGLDIELRKKFEGMEFRDFFELSYKVARYENLLRENTQRKSASHGTYYGDANFDLDVAEVVADKPVVCPDLVKVAQQTDRTEKIDKGILRFPDKAKETMGVDADPFPTMFVGVNAADLRSIARDRSQTYYRRRLAADDLRWVIEEARARRNQPRMAKPPPRSPTKRWERVVHPKFPKGQNPRTLRRHLQRKRAAERHRQQIADLGGMADQAQPLLARRKSVWVRKEKGSTSGQNTPEKEEPPKSPTSPRILVVESNEETSLKAKFDVSDKAENSSDVICFGEFSVNLSCLVITLPLVFQARDQSESAVCHQTDLTEEEVIEIPTKEDGGMDLADKIIFEKPEERMARHIRLLYIYAHLDEVTISDFTGGVNRSSGILPVELTVGNRTLMCAFFVVDIIATYNALLGRDWIHSSWCVPSTLHQKLIFWNGGRTEVVTADDKPFVASTNAVEARYYDEDIGTIRFFGMDRYGRPSRITACTRSAMDRQTVKEKKEAVEEIKRKLAAYLAEKRICVGRSEVVYEGEEEDLKDQITLEELDLAPAKLDDLKAEVQDPLEEVNLGTEADPKITFISGSLEPCLHAKIIDILREYKDCFAWDYSEMPGLDRNLVEHRLPIRADFKPFKQPPRRMSPEVTLKVKEEIERLLKVGFIRTSRYVEWLSNVVSVVKKNGKLRIYVDFRNLNLATPKDEYPMPIADLLVDGAARHRILSFMDGHNGYNQIFIAEEDIPKTAFCCPGAIGTYEWVVMPFGLKNVGATYQRAMNAIFHDMIGRFMEIYIDDVVVKSNEDEEHLEHLKLAFERMRKHGLEVDQNKARAVIDTQPPRSKKELQRFLGQVNFLRRFISNLARKTRVFSPLLKLKSEADFKWEKHHQTAFEEIKHYLSKSPVLVPPLRGKPLILYISAADESVGCLLAQENSKKQEQAVYYLSRSLSQIEVKYSSVEKLCLALFFAAIKLRHYLLYSEVYVISKTDVIKCMLSRPLLRGRIGKWVLALLEFNLKYMPQKAVKGQALANFLADHPCLEVEADEEKGINLFSINLVPWKLIFDGSSTDSMSGAGIVIISPIGLKTQILFQLDFNCTNNQAEYEALIIGLEVLVELKVPMVEIIGDSQLILKQLEGEYKCTSLSLAPYFALAVQLLEEFDDVILRHVTRDLNTEANEMAQIASGLKIPKGVMSRIVVAEKRILPSIHMRGMVISACSIDVTQTDWRYPIMEYLKNPNFKASRRTKMQALNYVLLEGVLYRRGYDELLLCCLGPDEYCQIMSDVHNGICGTHQAGIKMRWLIRRHGFFWPSILKDCINYAKGCKACQIHGPLQRVPALELHPIVKPWPFRGWAIDLIGKVYPPSTRGHSFIIVATDYFTKWVEAKPMKKVDQTNIIKFLKEEIIHRFGLPETVTLDQGTVFVGAQVEAFAKEMGFRLLTSTPHYAQANGQAEASNIIVINLLEKMVDDNPRCWHELLSDTIWAYRTSQSSTKVTPFSLTYGHDAVLPMELSARSLRITIQHGLTSGEYNEAMILELEELEGMRLTALDGLQTQKLKVARAYNKRVKSRSLAKGDLVWKAILPLGKKDPRFGKWSPNWEGPFRIHEVLRGGAYWLESLNGELHPRKINGIYLKPYYPMVWEARGLDTIDST</sequence>
<dbReference type="InterPro" id="IPR001584">
    <property type="entry name" value="Integrase_cat-core"/>
</dbReference>
<name>A0AAV5KFB6_9ROSI</name>
<dbReference type="GO" id="GO:0004523">
    <property type="term" value="F:RNA-DNA hybrid ribonuclease activity"/>
    <property type="evidence" value="ECO:0007669"/>
    <property type="project" value="InterPro"/>
</dbReference>
<comment type="caution">
    <text evidence="4">The sequence shown here is derived from an EMBL/GenBank/DDBJ whole genome shotgun (WGS) entry which is preliminary data.</text>
</comment>
<dbReference type="Pfam" id="PF17921">
    <property type="entry name" value="Integrase_H2C2"/>
    <property type="match status" value="1"/>
</dbReference>
<organism evidence="4 5">
    <name type="scientific">Rubroshorea leprosula</name>
    <dbReference type="NCBI Taxonomy" id="152421"/>
    <lineage>
        <taxon>Eukaryota</taxon>
        <taxon>Viridiplantae</taxon>
        <taxon>Streptophyta</taxon>
        <taxon>Embryophyta</taxon>
        <taxon>Tracheophyta</taxon>
        <taxon>Spermatophyta</taxon>
        <taxon>Magnoliopsida</taxon>
        <taxon>eudicotyledons</taxon>
        <taxon>Gunneridae</taxon>
        <taxon>Pentapetalae</taxon>
        <taxon>rosids</taxon>
        <taxon>malvids</taxon>
        <taxon>Malvales</taxon>
        <taxon>Dipterocarpaceae</taxon>
        <taxon>Rubroshorea</taxon>
    </lineage>
</organism>
<evidence type="ECO:0000259" key="2">
    <source>
        <dbReference type="PROSITE" id="PS50879"/>
    </source>
</evidence>
<dbReference type="GO" id="GO:0003676">
    <property type="term" value="F:nucleic acid binding"/>
    <property type="evidence" value="ECO:0007669"/>
    <property type="project" value="InterPro"/>
</dbReference>
<evidence type="ECO:0000313" key="5">
    <source>
        <dbReference type="Proteomes" id="UP001054252"/>
    </source>
</evidence>
<dbReference type="InterPro" id="IPR005162">
    <property type="entry name" value="Retrotrans_gag_dom"/>
</dbReference>
<dbReference type="Gene3D" id="3.30.420.10">
    <property type="entry name" value="Ribonuclease H-like superfamily/Ribonuclease H"/>
    <property type="match status" value="2"/>
</dbReference>
<dbReference type="PANTHER" id="PTHR48475:SF1">
    <property type="entry name" value="RNASE H TYPE-1 DOMAIN-CONTAINING PROTEIN"/>
    <property type="match status" value="1"/>
</dbReference>
<dbReference type="Pfam" id="PF13456">
    <property type="entry name" value="RVT_3"/>
    <property type="match status" value="1"/>
</dbReference>
<protein>
    <submittedName>
        <fullName evidence="4">Uncharacterized protein</fullName>
    </submittedName>
</protein>
<accession>A0AAV5KFB6</accession>
<gene>
    <name evidence="4" type="ORF">SLEP1_g33002</name>
</gene>
<dbReference type="InterPro" id="IPR041577">
    <property type="entry name" value="RT_RNaseH_2"/>
</dbReference>
<dbReference type="InterPro" id="IPR043502">
    <property type="entry name" value="DNA/RNA_pol_sf"/>
</dbReference>
<dbReference type="GO" id="GO:0015074">
    <property type="term" value="P:DNA integration"/>
    <property type="evidence" value="ECO:0007669"/>
    <property type="project" value="InterPro"/>
</dbReference>
<evidence type="ECO:0000256" key="1">
    <source>
        <dbReference type="SAM" id="MobiDB-lite"/>
    </source>
</evidence>
<keyword evidence="5" id="KW-1185">Reference proteome</keyword>
<feature type="region of interest" description="Disordered" evidence="1">
    <location>
        <begin position="19"/>
        <end position="42"/>
    </location>
</feature>
<dbReference type="PROSITE" id="PS50994">
    <property type="entry name" value="INTEGRASE"/>
    <property type="match status" value="1"/>
</dbReference>
<proteinExistence type="predicted"/>
<dbReference type="Pfam" id="PF00078">
    <property type="entry name" value="RVT_1"/>
    <property type="match status" value="1"/>
</dbReference>
<dbReference type="Proteomes" id="UP001054252">
    <property type="component" value="Unassembled WGS sequence"/>
</dbReference>
<dbReference type="Pfam" id="PF17919">
    <property type="entry name" value="RT_RNaseH_2"/>
    <property type="match status" value="1"/>
</dbReference>
<dbReference type="EMBL" id="BPVZ01000062">
    <property type="protein sequence ID" value="GKV23251.1"/>
    <property type="molecule type" value="Genomic_DNA"/>
</dbReference>
<dbReference type="PROSITE" id="PS50879">
    <property type="entry name" value="RNASE_H_1"/>
    <property type="match status" value="1"/>
</dbReference>
<dbReference type="InterPro" id="IPR012337">
    <property type="entry name" value="RNaseH-like_sf"/>
</dbReference>
<dbReference type="SUPFAM" id="SSF56672">
    <property type="entry name" value="DNA/RNA polymerases"/>
    <property type="match status" value="1"/>
</dbReference>
<dbReference type="Gene3D" id="3.30.70.270">
    <property type="match status" value="2"/>
</dbReference>
<dbReference type="InterPro" id="IPR036397">
    <property type="entry name" value="RNaseH_sf"/>
</dbReference>
<dbReference type="InterPro" id="IPR002156">
    <property type="entry name" value="RNaseH_domain"/>
</dbReference>
<dbReference type="Pfam" id="PF00665">
    <property type="entry name" value="rve"/>
    <property type="match status" value="1"/>
</dbReference>
<feature type="region of interest" description="Disordered" evidence="1">
    <location>
        <begin position="479"/>
        <end position="555"/>
    </location>
</feature>
<feature type="compositionally biased region" description="Basic residues" evidence="1">
    <location>
        <begin position="488"/>
        <end position="500"/>
    </location>
</feature>
<dbReference type="InterPro" id="IPR043128">
    <property type="entry name" value="Rev_trsase/Diguanyl_cyclase"/>
</dbReference>
<dbReference type="InterPro" id="IPR000477">
    <property type="entry name" value="RT_dom"/>
</dbReference>
<dbReference type="Gene3D" id="1.10.340.70">
    <property type="match status" value="1"/>
</dbReference>
<feature type="domain" description="RNase H type-1" evidence="2">
    <location>
        <begin position="1340"/>
        <end position="1473"/>
    </location>
</feature>
<feature type="region of interest" description="Disordered" evidence="1">
    <location>
        <begin position="116"/>
        <end position="148"/>
    </location>
</feature>
<dbReference type="SUPFAM" id="SSF53098">
    <property type="entry name" value="Ribonuclease H-like"/>
    <property type="match status" value="2"/>
</dbReference>